<comment type="caution">
    <text evidence="6">The sequence shown here is derived from an EMBL/GenBank/DDBJ whole genome shotgun (WGS) entry which is preliminary data.</text>
</comment>
<dbReference type="Proteomes" id="UP000295455">
    <property type="component" value="Unassembled WGS sequence"/>
</dbReference>
<evidence type="ECO:0000256" key="1">
    <source>
        <dbReference type="ARBA" id="ARBA00008779"/>
    </source>
</evidence>
<dbReference type="SUPFAM" id="SSF53649">
    <property type="entry name" value="Alkaline phosphatase-like"/>
    <property type="match status" value="1"/>
</dbReference>
<protein>
    <submittedName>
        <fullName evidence="6">Sulfatase-like protein</fullName>
    </submittedName>
</protein>
<evidence type="ECO:0000313" key="6">
    <source>
        <dbReference type="EMBL" id="TCL66230.1"/>
    </source>
</evidence>
<evidence type="ECO:0000313" key="7">
    <source>
        <dbReference type="Proteomes" id="UP000295455"/>
    </source>
</evidence>
<dbReference type="AlphaFoldDB" id="A0A4R1RK97"/>
<gene>
    <name evidence="6" type="ORF">EV196_104261</name>
</gene>
<reference evidence="6 7" key="1">
    <citation type="submission" date="2019-03" db="EMBL/GenBank/DDBJ databases">
        <title>Genomic Encyclopedia of Type Strains, Phase IV (KMG-IV): sequencing the most valuable type-strain genomes for metagenomic binning, comparative biology and taxonomic classification.</title>
        <authorList>
            <person name="Goeker M."/>
        </authorList>
    </citation>
    <scope>NUCLEOTIDE SEQUENCE [LARGE SCALE GENOMIC DNA]</scope>
    <source>
        <strain evidence="6 7">DSM 18792</strain>
    </source>
</reference>
<keyword evidence="7" id="KW-1185">Reference proteome</keyword>
<evidence type="ECO:0000256" key="3">
    <source>
        <dbReference type="ARBA" id="ARBA00022801"/>
    </source>
</evidence>
<accession>A0A4R1RK97</accession>
<organism evidence="6 7">
    <name type="scientific">Mariniflexile fucanivorans</name>
    <dbReference type="NCBI Taxonomy" id="264023"/>
    <lineage>
        <taxon>Bacteria</taxon>
        <taxon>Pseudomonadati</taxon>
        <taxon>Bacteroidota</taxon>
        <taxon>Flavobacteriia</taxon>
        <taxon>Flavobacteriales</taxon>
        <taxon>Flavobacteriaceae</taxon>
        <taxon>Mariniflexile</taxon>
    </lineage>
</organism>
<evidence type="ECO:0000256" key="2">
    <source>
        <dbReference type="ARBA" id="ARBA00022723"/>
    </source>
</evidence>
<comment type="similarity">
    <text evidence="1">Belongs to the sulfatase family.</text>
</comment>
<dbReference type="InterPro" id="IPR024607">
    <property type="entry name" value="Sulfatase_CS"/>
</dbReference>
<dbReference type="GO" id="GO:0004065">
    <property type="term" value="F:arylsulfatase activity"/>
    <property type="evidence" value="ECO:0007669"/>
    <property type="project" value="TreeGrafter"/>
</dbReference>
<dbReference type="PANTHER" id="PTHR42693:SF53">
    <property type="entry name" value="ENDO-4-O-SULFATASE"/>
    <property type="match status" value="1"/>
</dbReference>
<dbReference type="Gene3D" id="3.40.720.10">
    <property type="entry name" value="Alkaline Phosphatase, subunit A"/>
    <property type="match status" value="1"/>
</dbReference>
<keyword evidence="3" id="KW-0378">Hydrolase</keyword>
<keyword evidence="4" id="KW-0106">Calcium</keyword>
<keyword evidence="2" id="KW-0479">Metal-binding</keyword>
<evidence type="ECO:0000256" key="4">
    <source>
        <dbReference type="ARBA" id="ARBA00022837"/>
    </source>
</evidence>
<dbReference type="PROSITE" id="PS00149">
    <property type="entry name" value="SULFATASE_2"/>
    <property type="match status" value="1"/>
</dbReference>
<dbReference type="PROSITE" id="PS00523">
    <property type="entry name" value="SULFATASE_1"/>
    <property type="match status" value="1"/>
</dbReference>
<sequence length="162" mass="17953">MIAAISFVLNNSCSVAKNIEKPTNFIIIYTDDLGYGDLGSYGAQGYQTPQLDNMANEGMRFTDFSVSSSICTPSRAGLLTGRYATRWGHDDKVYFPQSKDGMPASEITIAELLKQKGYQTGMVGKWHLGHQPEYLPTAQGFDMYFGIPYSNDMWQASENSFG</sequence>
<dbReference type="InterPro" id="IPR017850">
    <property type="entry name" value="Alkaline_phosphatase_core_sf"/>
</dbReference>
<dbReference type="InterPro" id="IPR050738">
    <property type="entry name" value="Sulfatase"/>
</dbReference>
<dbReference type="EMBL" id="SLUP01000004">
    <property type="protein sequence ID" value="TCL66230.1"/>
    <property type="molecule type" value="Genomic_DNA"/>
</dbReference>
<feature type="domain" description="Sulfatase N-terminal" evidence="5">
    <location>
        <begin position="24"/>
        <end position="158"/>
    </location>
</feature>
<evidence type="ECO:0000259" key="5">
    <source>
        <dbReference type="Pfam" id="PF00884"/>
    </source>
</evidence>
<dbReference type="InterPro" id="IPR000917">
    <property type="entry name" value="Sulfatase_N"/>
</dbReference>
<dbReference type="PANTHER" id="PTHR42693">
    <property type="entry name" value="ARYLSULFATASE FAMILY MEMBER"/>
    <property type="match status" value="1"/>
</dbReference>
<dbReference type="Pfam" id="PF00884">
    <property type="entry name" value="Sulfatase"/>
    <property type="match status" value="1"/>
</dbReference>
<name>A0A4R1RK97_9FLAO</name>
<dbReference type="GO" id="GO:0046872">
    <property type="term" value="F:metal ion binding"/>
    <property type="evidence" value="ECO:0007669"/>
    <property type="project" value="UniProtKB-KW"/>
</dbReference>
<proteinExistence type="inferred from homology"/>